<keyword evidence="1" id="KW-0472">Membrane</keyword>
<dbReference type="Proteomes" id="UP001608902">
    <property type="component" value="Unassembled WGS sequence"/>
</dbReference>
<proteinExistence type="predicted"/>
<reference evidence="2 3" key="1">
    <citation type="submission" date="2024-08" db="EMBL/GenBank/DDBJ databases">
        <title>Gnathostoma spinigerum genome.</title>
        <authorList>
            <person name="Gonzalez-Bertolin B."/>
            <person name="Monzon S."/>
            <person name="Zaballos A."/>
            <person name="Jimenez P."/>
            <person name="Dekumyoy P."/>
            <person name="Varona S."/>
            <person name="Cuesta I."/>
            <person name="Sumanam S."/>
            <person name="Adisakwattana P."/>
            <person name="Gasser R.B."/>
            <person name="Hernandez-Gonzalez A."/>
            <person name="Young N.D."/>
            <person name="Perteguer M.J."/>
        </authorList>
    </citation>
    <scope>NUCLEOTIDE SEQUENCE [LARGE SCALE GENOMIC DNA]</scope>
    <source>
        <strain evidence="2">AL3</strain>
        <tissue evidence="2">Liver</tissue>
    </source>
</reference>
<sequence length="190" mass="21084">MSRFSGFYNRISDEVRRAPALEGGQPFAYSTSSSSVGDRRLDDGGTAQNLLTDALRAYSQQSFTSDDSSKFFQSIRNNRFYVSFFSGVTAGILVQLGLLSNVVIPWFILFFTFEITSLFQSRRDTNVHPSVASLTSFGVNGKLLSHLSCIMDIFANLSSDSSAALLAFLIVHFGIRIATMLFQNMRDVRV</sequence>
<evidence type="ECO:0008006" key="4">
    <source>
        <dbReference type="Google" id="ProtNLM"/>
    </source>
</evidence>
<feature type="transmembrane region" description="Helical" evidence="1">
    <location>
        <begin position="161"/>
        <end position="182"/>
    </location>
</feature>
<protein>
    <recommendedName>
        <fullName evidence="4">PRA1 family protein</fullName>
    </recommendedName>
</protein>
<comment type="caution">
    <text evidence="2">The sequence shown here is derived from an EMBL/GenBank/DDBJ whole genome shotgun (WGS) entry which is preliminary data.</text>
</comment>
<evidence type="ECO:0000313" key="3">
    <source>
        <dbReference type="Proteomes" id="UP001608902"/>
    </source>
</evidence>
<name>A0ABD6F412_9BILA</name>
<evidence type="ECO:0000313" key="2">
    <source>
        <dbReference type="EMBL" id="MFH4984457.1"/>
    </source>
</evidence>
<dbReference type="EMBL" id="JBGFUD010017733">
    <property type="protein sequence ID" value="MFH4984457.1"/>
    <property type="molecule type" value="Genomic_DNA"/>
</dbReference>
<keyword evidence="1" id="KW-0812">Transmembrane</keyword>
<dbReference type="AlphaFoldDB" id="A0ABD6F412"/>
<keyword evidence="3" id="KW-1185">Reference proteome</keyword>
<gene>
    <name evidence="2" type="ORF">AB6A40_011166</name>
</gene>
<feature type="transmembrane region" description="Helical" evidence="1">
    <location>
        <begin position="80"/>
        <end position="97"/>
    </location>
</feature>
<evidence type="ECO:0000256" key="1">
    <source>
        <dbReference type="SAM" id="Phobius"/>
    </source>
</evidence>
<keyword evidence="1" id="KW-1133">Transmembrane helix</keyword>
<accession>A0ABD6F412</accession>
<organism evidence="2 3">
    <name type="scientific">Gnathostoma spinigerum</name>
    <dbReference type="NCBI Taxonomy" id="75299"/>
    <lineage>
        <taxon>Eukaryota</taxon>
        <taxon>Metazoa</taxon>
        <taxon>Ecdysozoa</taxon>
        <taxon>Nematoda</taxon>
        <taxon>Chromadorea</taxon>
        <taxon>Rhabditida</taxon>
        <taxon>Spirurina</taxon>
        <taxon>Gnathostomatomorpha</taxon>
        <taxon>Gnathostomatoidea</taxon>
        <taxon>Gnathostomatidae</taxon>
        <taxon>Gnathostoma</taxon>
    </lineage>
</organism>